<comment type="similarity">
    <text evidence="1">Belongs to the UPF0213 family.</text>
</comment>
<dbReference type="Gene3D" id="3.40.1440.10">
    <property type="entry name" value="GIY-YIG endonuclease"/>
    <property type="match status" value="1"/>
</dbReference>
<sequence length="118" mass="13264">MNAYMYILRCADDSYYVGSTTNLEARLYQHQLGEGSNHTKKHLPVTLVYCEEFERIDAAFAREKQVQKWRRQKKEALINHEFEKLPELSASRASTSSATGSACLAIGSACSTPESTQV</sequence>
<dbReference type="InterPro" id="IPR000305">
    <property type="entry name" value="GIY-YIG_endonuc"/>
</dbReference>
<name>A0A4Y7XDK4_9GAMM</name>
<dbReference type="SUPFAM" id="SSF82771">
    <property type="entry name" value="GIY-YIG endonuclease"/>
    <property type="match status" value="1"/>
</dbReference>
<comment type="caution">
    <text evidence="3">The sequence shown here is derived from an EMBL/GenBank/DDBJ whole genome shotgun (WGS) entry which is preliminary data.</text>
</comment>
<reference evidence="3 4" key="1">
    <citation type="submission" date="2019-03" db="EMBL/GenBank/DDBJ databases">
        <title>Alkanindiges illinoisensis: a potential pathogenic isolated from ascites of a gastric cancer patient with abdominal metastasis.</title>
        <authorList>
            <person name="Hu X."/>
            <person name="Yang B."/>
            <person name="Yan X."/>
            <person name="Lin L."/>
            <person name="Zhao H."/>
            <person name="Zhou F."/>
            <person name="Su B."/>
            <person name="Chen J."/>
            <person name="Rui Y."/>
            <person name="Wang Q."/>
            <person name="Zheng L."/>
        </authorList>
    </citation>
    <scope>NUCLEOTIDE SEQUENCE [LARGE SCALE GENOMIC DNA]</scope>
    <source>
        <strain evidence="3 4">NFYY 23406</strain>
    </source>
</reference>
<dbReference type="PROSITE" id="PS50164">
    <property type="entry name" value="GIY_YIG"/>
    <property type="match status" value="1"/>
</dbReference>
<protein>
    <submittedName>
        <fullName evidence="3">GIY-YIG nuclease family protein</fullName>
    </submittedName>
</protein>
<dbReference type="PANTHER" id="PTHR34477:SF1">
    <property type="entry name" value="UPF0213 PROTEIN YHBQ"/>
    <property type="match status" value="1"/>
</dbReference>
<keyword evidence="4" id="KW-1185">Reference proteome</keyword>
<accession>A0A4Y7XDK4</accession>
<gene>
    <name evidence="3" type="ORF">E2B99_04355</name>
</gene>
<dbReference type="InterPro" id="IPR035901">
    <property type="entry name" value="GIY-YIG_endonuc_sf"/>
</dbReference>
<dbReference type="SMART" id="SM00465">
    <property type="entry name" value="GIYc"/>
    <property type="match status" value="1"/>
</dbReference>
<evidence type="ECO:0000256" key="1">
    <source>
        <dbReference type="ARBA" id="ARBA00007435"/>
    </source>
</evidence>
<dbReference type="RefSeq" id="WP_134243747.1">
    <property type="nucleotide sequence ID" value="NZ_SNTY01000014.1"/>
</dbReference>
<organism evidence="3 4">
    <name type="scientific">Alkanindiges illinoisensis</name>
    <dbReference type="NCBI Taxonomy" id="197183"/>
    <lineage>
        <taxon>Bacteria</taxon>
        <taxon>Pseudomonadati</taxon>
        <taxon>Pseudomonadota</taxon>
        <taxon>Gammaproteobacteria</taxon>
        <taxon>Moraxellales</taxon>
        <taxon>Moraxellaceae</taxon>
        <taxon>Alkanindiges</taxon>
    </lineage>
</organism>
<proteinExistence type="inferred from homology"/>
<dbReference type="PANTHER" id="PTHR34477">
    <property type="entry name" value="UPF0213 PROTEIN YHBQ"/>
    <property type="match status" value="1"/>
</dbReference>
<dbReference type="CDD" id="cd10456">
    <property type="entry name" value="GIY-YIG_UPF0213"/>
    <property type="match status" value="1"/>
</dbReference>
<dbReference type="Proteomes" id="UP000297834">
    <property type="component" value="Unassembled WGS sequence"/>
</dbReference>
<evidence type="ECO:0000313" key="3">
    <source>
        <dbReference type="EMBL" id="TEU29297.1"/>
    </source>
</evidence>
<dbReference type="EMBL" id="SNTY01000014">
    <property type="protein sequence ID" value="TEU29297.1"/>
    <property type="molecule type" value="Genomic_DNA"/>
</dbReference>
<dbReference type="OrthoDB" id="9797095at2"/>
<evidence type="ECO:0000259" key="2">
    <source>
        <dbReference type="PROSITE" id="PS50164"/>
    </source>
</evidence>
<dbReference type="Pfam" id="PF01541">
    <property type="entry name" value="GIY-YIG"/>
    <property type="match status" value="1"/>
</dbReference>
<evidence type="ECO:0000313" key="4">
    <source>
        <dbReference type="Proteomes" id="UP000297834"/>
    </source>
</evidence>
<dbReference type="STRING" id="1120977.GCA_000619845_02442"/>
<dbReference type="InterPro" id="IPR050190">
    <property type="entry name" value="UPF0213_domain"/>
</dbReference>
<feature type="domain" description="GIY-YIG" evidence="2">
    <location>
        <begin position="1"/>
        <end position="76"/>
    </location>
</feature>
<dbReference type="AlphaFoldDB" id="A0A4Y7XDK4"/>